<gene>
    <name evidence="1" type="ordered locus">Echvi_3387</name>
</gene>
<dbReference type="EMBL" id="CP003346">
    <property type="protein sequence ID" value="AGA79607.1"/>
    <property type="molecule type" value="Genomic_DNA"/>
</dbReference>
<organism evidence="1 2">
    <name type="scientific">Echinicola vietnamensis (strain DSM 17526 / LMG 23754 / KMM 6221)</name>
    <dbReference type="NCBI Taxonomy" id="926556"/>
    <lineage>
        <taxon>Bacteria</taxon>
        <taxon>Pseudomonadati</taxon>
        <taxon>Bacteroidota</taxon>
        <taxon>Cytophagia</taxon>
        <taxon>Cytophagales</taxon>
        <taxon>Cyclobacteriaceae</taxon>
        <taxon>Echinicola</taxon>
    </lineage>
</organism>
<evidence type="ECO:0000313" key="2">
    <source>
        <dbReference type="Proteomes" id="UP000010796"/>
    </source>
</evidence>
<dbReference type="HOGENOM" id="CLU_2989379_0_0_10"/>
<dbReference type="AlphaFoldDB" id="L0G255"/>
<protein>
    <submittedName>
        <fullName evidence="1">Uncharacterized protein</fullName>
    </submittedName>
</protein>
<proteinExistence type="predicted"/>
<reference evidence="2" key="1">
    <citation type="submission" date="2012-02" db="EMBL/GenBank/DDBJ databases">
        <title>The complete genome of Echinicola vietnamensis DSM 17526.</title>
        <authorList>
            <person name="Lucas S."/>
            <person name="Copeland A."/>
            <person name="Lapidus A."/>
            <person name="Glavina del Rio T."/>
            <person name="Dalin E."/>
            <person name="Tice H."/>
            <person name="Bruce D."/>
            <person name="Goodwin L."/>
            <person name="Pitluck S."/>
            <person name="Peters L."/>
            <person name="Ovchinnikova G."/>
            <person name="Teshima H."/>
            <person name="Kyrpides N."/>
            <person name="Mavromatis K."/>
            <person name="Ivanova N."/>
            <person name="Brettin T."/>
            <person name="Detter J.C."/>
            <person name="Han C."/>
            <person name="Larimer F."/>
            <person name="Land M."/>
            <person name="Hauser L."/>
            <person name="Markowitz V."/>
            <person name="Cheng J.-F."/>
            <person name="Hugenholtz P."/>
            <person name="Woyke T."/>
            <person name="Wu D."/>
            <person name="Brambilla E."/>
            <person name="Klenk H.-P."/>
            <person name="Eisen J.A."/>
        </authorList>
    </citation>
    <scope>NUCLEOTIDE SEQUENCE [LARGE SCALE GENOMIC DNA]</scope>
    <source>
        <strain evidence="2">DSM 17526 / LMG 23754 / KMM 6221</strain>
    </source>
</reference>
<dbReference type="Proteomes" id="UP000010796">
    <property type="component" value="Chromosome"/>
</dbReference>
<keyword evidence="2" id="KW-1185">Reference proteome</keyword>
<sequence length="57" mass="6378">MPNRYQYRQHQGNYSPAYALGIVVKAVLGRNRSANAYSGFNTLPTVQIYDNASKNKA</sequence>
<name>L0G255_ECHVK</name>
<dbReference type="KEGG" id="evi:Echvi_3387"/>
<accession>L0G255</accession>
<evidence type="ECO:0000313" key="1">
    <source>
        <dbReference type="EMBL" id="AGA79607.1"/>
    </source>
</evidence>